<dbReference type="PANTHER" id="PTHR22298">
    <property type="entry name" value="ENDO-1,4-BETA-GLUCANASE"/>
    <property type="match status" value="1"/>
</dbReference>
<name>A0A6L2NXH9_TANCI</name>
<dbReference type="EC" id="3.2.1.4" evidence="3"/>
<dbReference type="GO" id="GO:0030245">
    <property type="term" value="P:cellulose catabolic process"/>
    <property type="evidence" value="ECO:0007669"/>
    <property type="project" value="UniProtKB-KW"/>
</dbReference>
<comment type="caution">
    <text evidence="11">The sequence shown here is derived from an EMBL/GenBank/DDBJ whole genome shotgun (WGS) entry which is preliminary data.</text>
</comment>
<dbReference type="AlphaFoldDB" id="A0A6L2NXH9"/>
<feature type="transmembrane region" description="Helical" evidence="9">
    <location>
        <begin position="14"/>
        <end position="36"/>
    </location>
</feature>
<dbReference type="InterPro" id="IPR008928">
    <property type="entry name" value="6-hairpin_glycosidase_sf"/>
</dbReference>
<keyword evidence="6" id="KW-0119">Carbohydrate metabolism</keyword>
<dbReference type="InterPro" id="IPR001701">
    <property type="entry name" value="Glyco_hydro_9"/>
</dbReference>
<evidence type="ECO:0000256" key="7">
    <source>
        <dbReference type="ARBA" id="ARBA00023295"/>
    </source>
</evidence>
<dbReference type="Pfam" id="PF00759">
    <property type="entry name" value="Glyco_hydro_9"/>
    <property type="match status" value="1"/>
</dbReference>
<evidence type="ECO:0000256" key="8">
    <source>
        <dbReference type="ARBA" id="ARBA00023326"/>
    </source>
</evidence>
<protein>
    <recommendedName>
        <fullName evidence="3">cellulase</fullName>
        <ecNumber evidence="3">3.2.1.4</ecNumber>
    </recommendedName>
</protein>
<evidence type="ECO:0000256" key="2">
    <source>
        <dbReference type="ARBA" id="ARBA00007072"/>
    </source>
</evidence>
<accession>A0A6L2NXH9</accession>
<keyword evidence="5" id="KW-0136">Cellulose degradation</keyword>
<keyword evidence="9" id="KW-0472">Membrane</keyword>
<keyword evidence="7" id="KW-0326">Glycosidase</keyword>
<organism evidence="11">
    <name type="scientific">Tanacetum cinerariifolium</name>
    <name type="common">Dalmatian daisy</name>
    <name type="synonym">Chrysanthemum cinerariifolium</name>
    <dbReference type="NCBI Taxonomy" id="118510"/>
    <lineage>
        <taxon>Eukaryota</taxon>
        <taxon>Viridiplantae</taxon>
        <taxon>Streptophyta</taxon>
        <taxon>Embryophyta</taxon>
        <taxon>Tracheophyta</taxon>
        <taxon>Spermatophyta</taxon>
        <taxon>Magnoliopsida</taxon>
        <taxon>eudicotyledons</taxon>
        <taxon>Gunneridae</taxon>
        <taxon>Pentapetalae</taxon>
        <taxon>asterids</taxon>
        <taxon>campanulids</taxon>
        <taxon>Asterales</taxon>
        <taxon>Asteraceae</taxon>
        <taxon>Asteroideae</taxon>
        <taxon>Anthemideae</taxon>
        <taxon>Anthemidinae</taxon>
        <taxon>Tanacetum</taxon>
    </lineage>
</organism>
<evidence type="ECO:0000256" key="5">
    <source>
        <dbReference type="ARBA" id="ARBA00023001"/>
    </source>
</evidence>
<feature type="transmembrane region" description="Helical" evidence="9">
    <location>
        <begin position="112"/>
        <end position="131"/>
    </location>
</feature>
<comment type="catalytic activity">
    <reaction evidence="1">
        <text>Endohydrolysis of (1-&gt;4)-beta-D-glucosidic linkages in cellulose, lichenin and cereal beta-D-glucans.</text>
        <dbReference type="EC" id="3.2.1.4"/>
    </reaction>
</comment>
<proteinExistence type="inferred from homology"/>
<evidence type="ECO:0000256" key="4">
    <source>
        <dbReference type="ARBA" id="ARBA00022801"/>
    </source>
</evidence>
<sequence length="172" mass="19622">MEAKKKLIDDSSDWHWWCFVAVIAVLVVGAASITIWRSFHELPNKVLHVRRPSNGVTQRYSDALGISTQFFDVQKSGRLENNLIKWRGDSGLEDGKDENVDLSKGLYDAGDLMKFGFPMAFTATILAWSILEYGHHMDEVKELKHAQESLKWITDYLINAHPSDNVLYIQVN</sequence>
<evidence type="ECO:0000256" key="1">
    <source>
        <dbReference type="ARBA" id="ARBA00000966"/>
    </source>
</evidence>
<evidence type="ECO:0000256" key="3">
    <source>
        <dbReference type="ARBA" id="ARBA00012601"/>
    </source>
</evidence>
<reference evidence="11" key="1">
    <citation type="journal article" date="2019" name="Sci. Rep.">
        <title>Draft genome of Tanacetum cinerariifolium, the natural source of mosquito coil.</title>
        <authorList>
            <person name="Yamashiro T."/>
            <person name="Shiraishi A."/>
            <person name="Satake H."/>
            <person name="Nakayama K."/>
        </authorList>
    </citation>
    <scope>NUCLEOTIDE SEQUENCE</scope>
</reference>
<evidence type="ECO:0000313" key="11">
    <source>
        <dbReference type="EMBL" id="GEU90317.1"/>
    </source>
</evidence>
<gene>
    <name evidence="11" type="ORF">Tci_062295</name>
</gene>
<feature type="domain" description="Glycoside hydrolase family 9" evidence="10">
    <location>
        <begin position="60"/>
        <end position="171"/>
    </location>
</feature>
<keyword evidence="8" id="KW-0624">Polysaccharide degradation</keyword>
<dbReference type="EMBL" id="BKCJ010010159">
    <property type="protein sequence ID" value="GEU90317.1"/>
    <property type="molecule type" value="Genomic_DNA"/>
</dbReference>
<dbReference type="SUPFAM" id="SSF48208">
    <property type="entry name" value="Six-hairpin glycosidases"/>
    <property type="match status" value="1"/>
</dbReference>
<dbReference type="Gene3D" id="1.50.10.10">
    <property type="match status" value="1"/>
</dbReference>
<evidence type="ECO:0000259" key="10">
    <source>
        <dbReference type="Pfam" id="PF00759"/>
    </source>
</evidence>
<dbReference type="InterPro" id="IPR012341">
    <property type="entry name" value="6hp_glycosidase-like_sf"/>
</dbReference>
<evidence type="ECO:0000256" key="6">
    <source>
        <dbReference type="ARBA" id="ARBA00023277"/>
    </source>
</evidence>
<keyword evidence="4" id="KW-0378">Hydrolase</keyword>
<dbReference type="GO" id="GO:0008810">
    <property type="term" value="F:cellulase activity"/>
    <property type="evidence" value="ECO:0007669"/>
    <property type="project" value="UniProtKB-EC"/>
</dbReference>
<keyword evidence="9" id="KW-0812">Transmembrane</keyword>
<comment type="similarity">
    <text evidence="2">Belongs to the glycosyl hydrolase 9 (cellulase E) family.</text>
</comment>
<keyword evidence="9" id="KW-1133">Transmembrane helix</keyword>
<evidence type="ECO:0000256" key="9">
    <source>
        <dbReference type="SAM" id="Phobius"/>
    </source>
</evidence>